<keyword evidence="4" id="KW-0408">Iron</keyword>
<dbReference type="PANTHER" id="PTHR36438:SF1">
    <property type="entry name" value="IRON-SULFUR CLUSTER REPAIR PROTEIN YTFE"/>
    <property type="match status" value="1"/>
</dbReference>
<dbReference type="InterPro" id="IPR019903">
    <property type="entry name" value="RIC_family"/>
</dbReference>
<comment type="caution">
    <text evidence="6">The sequence shown here is derived from an EMBL/GenBank/DDBJ whole genome shotgun (WGS) entry which is preliminary data.</text>
</comment>
<dbReference type="InterPro" id="IPR012312">
    <property type="entry name" value="Hemerythrin-like"/>
</dbReference>
<proteinExistence type="predicted"/>
<dbReference type="RefSeq" id="WP_108172020.1">
    <property type="nucleotide sequence ID" value="NZ_QBKQ01000002.1"/>
</dbReference>
<keyword evidence="7" id="KW-1185">Reference proteome</keyword>
<dbReference type="GO" id="GO:0005737">
    <property type="term" value="C:cytoplasm"/>
    <property type="evidence" value="ECO:0007669"/>
    <property type="project" value="UniProtKB-SubCell"/>
</dbReference>
<keyword evidence="2" id="KW-0963">Cytoplasm</keyword>
<evidence type="ECO:0000256" key="1">
    <source>
        <dbReference type="ARBA" id="ARBA00004496"/>
    </source>
</evidence>
<sequence>MIIKPEKTVADYVTQNIKASHVFKNYGIDFCCGGGISVEKACQERGVDYFALVKDLELIGAVEENETDFNKIPLDELIDHIIEKHHTYIEANIGILIQYSAKVAKVHGGNNPELVRVYELFDKVAGELAAHLKKEELILFPFIKKMLKAEKEGIPLNVPNFSTVENPIKMMEEEHEFAGNIFKEIAHLTNNYTPPAHACNTYKALFDKLDEFEQDLHEHIHLENNILHPKALKLERELRL</sequence>
<dbReference type="Gene3D" id="1.10.3910.10">
    <property type="entry name" value="SP0561-like"/>
    <property type="match status" value="1"/>
</dbReference>
<dbReference type="Gene3D" id="1.20.120.520">
    <property type="entry name" value="nmb1532 protein domain like"/>
    <property type="match status" value="1"/>
</dbReference>
<dbReference type="OrthoDB" id="9797132at2"/>
<accession>A0A2T6AIG4</accession>
<organism evidence="6 7">
    <name type="scientific">Christiangramia gaetbulicola</name>
    <dbReference type="NCBI Taxonomy" id="703340"/>
    <lineage>
        <taxon>Bacteria</taxon>
        <taxon>Pseudomonadati</taxon>
        <taxon>Bacteroidota</taxon>
        <taxon>Flavobacteriia</taxon>
        <taxon>Flavobacteriales</taxon>
        <taxon>Flavobacteriaceae</taxon>
        <taxon>Christiangramia</taxon>
    </lineage>
</organism>
<dbReference type="InterPro" id="IPR038062">
    <property type="entry name" value="ScdA-like_N_sf"/>
</dbReference>
<evidence type="ECO:0000313" key="6">
    <source>
        <dbReference type="EMBL" id="PTX43608.1"/>
    </source>
</evidence>
<dbReference type="GO" id="GO:0046872">
    <property type="term" value="F:metal ion binding"/>
    <property type="evidence" value="ECO:0007669"/>
    <property type="project" value="UniProtKB-KW"/>
</dbReference>
<protein>
    <submittedName>
        <fullName evidence="6">Regulator of cell morphogenesis and NO signaling</fullName>
    </submittedName>
</protein>
<evidence type="ECO:0000256" key="3">
    <source>
        <dbReference type="ARBA" id="ARBA00022723"/>
    </source>
</evidence>
<feature type="domain" description="Hemerythrin-like" evidence="5">
    <location>
        <begin position="78"/>
        <end position="231"/>
    </location>
</feature>
<comment type="subcellular location">
    <subcellularLocation>
        <location evidence="1">Cytoplasm</location>
    </subcellularLocation>
</comment>
<evidence type="ECO:0000259" key="5">
    <source>
        <dbReference type="Pfam" id="PF01814"/>
    </source>
</evidence>
<dbReference type="PANTHER" id="PTHR36438">
    <property type="entry name" value="IRON-SULFUR CLUSTER REPAIR PROTEIN YTFE"/>
    <property type="match status" value="1"/>
</dbReference>
<dbReference type="Pfam" id="PF01814">
    <property type="entry name" value="Hemerythrin"/>
    <property type="match status" value="1"/>
</dbReference>
<name>A0A2T6AIG4_9FLAO</name>
<dbReference type="AlphaFoldDB" id="A0A2T6AIG4"/>
<dbReference type="Pfam" id="PF04405">
    <property type="entry name" value="ScdA_N"/>
    <property type="match status" value="1"/>
</dbReference>
<dbReference type="NCBIfam" id="TIGR03652">
    <property type="entry name" value="FeS_repair_RIC"/>
    <property type="match status" value="1"/>
</dbReference>
<reference evidence="6 7" key="1">
    <citation type="submission" date="2018-04" db="EMBL/GenBank/DDBJ databases">
        <title>Genomic Encyclopedia of Archaeal and Bacterial Type Strains, Phase II (KMG-II): from individual species to whole genera.</title>
        <authorList>
            <person name="Goeker M."/>
        </authorList>
    </citation>
    <scope>NUCLEOTIDE SEQUENCE [LARGE SCALE GENOMIC DNA]</scope>
    <source>
        <strain evidence="6 7">DSM 23082</strain>
    </source>
</reference>
<gene>
    <name evidence="6" type="ORF">C8P64_2137</name>
</gene>
<evidence type="ECO:0000313" key="7">
    <source>
        <dbReference type="Proteomes" id="UP000244174"/>
    </source>
</evidence>
<evidence type="ECO:0000256" key="4">
    <source>
        <dbReference type="ARBA" id="ARBA00023004"/>
    </source>
</evidence>
<evidence type="ECO:0000256" key="2">
    <source>
        <dbReference type="ARBA" id="ARBA00022490"/>
    </source>
</evidence>
<dbReference type="EMBL" id="QBKQ01000002">
    <property type="protein sequence ID" value="PTX43608.1"/>
    <property type="molecule type" value="Genomic_DNA"/>
</dbReference>
<keyword evidence="3" id="KW-0479">Metal-binding</keyword>
<dbReference type="Proteomes" id="UP000244174">
    <property type="component" value="Unassembled WGS sequence"/>
</dbReference>